<evidence type="ECO:0000256" key="1">
    <source>
        <dbReference type="PROSITE-ProRule" id="PRU00087"/>
    </source>
</evidence>
<feature type="compositionally biased region" description="Polar residues" evidence="2">
    <location>
        <begin position="263"/>
        <end position="272"/>
    </location>
</feature>
<accession>A0AAD9JNV3</accession>
<proteinExistence type="predicted"/>
<protein>
    <submittedName>
        <fullName evidence="3">Uncharacterized protein</fullName>
    </submittedName>
</protein>
<gene>
    <name evidence="3" type="ORF">NP493_1955g00011</name>
</gene>
<reference evidence="3" key="1">
    <citation type="journal article" date="2023" name="Mol. Biol. Evol.">
        <title>Third-Generation Sequencing Reveals the Adaptive Role of the Epigenome in Three Deep-Sea Polychaetes.</title>
        <authorList>
            <person name="Perez M."/>
            <person name="Aroh O."/>
            <person name="Sun Y."/>
            <person name="Lan Y."/>
            <person name="Juniper S.K."/>
            <person name="Young C.R."/>
            <person name="Angers B."/>
            <person name="Qian P.Y."/>
        </authorList>
    </citation>
    <scope>NUCLEOTIDE SEQUENCE</scope>
    <source>
        <strain evidence="3">R07B-5</strain>
    </source>
</reference>
<sequence>TYAIEVCYPGGKYSRPLSSEAFDTAAVTVRKSLYVFSVNTSRAGDGVLAVTILREVNRFEDDSVIPHAMTGVNGLYSVTFTPSTRHPTYATISFNSTELPLSPVKLDSYCPAPPVRPEQLIARADNEPTQQHPLPGSAKTPGSPLAGTATTPGSSQNGSMSGQDILDCTDHYCAMDEDCLTFCFLRCTVNPVRRDSYCQAPPGRQEQSIARASHTDSKPIQQHPLPGTKTTSGSSQNGPMPGNCSDEDSAAYVDMNQHRHSFDSYSTGVSRSQAKRSS</sequence>
<dbReference type="EMBL" id="JAODUO010001950">
    <property type="protein sequence ID" value="KAK2156663.1"/>
    <property type="molecule type" value="Genomic_DNA"/>
</dbReference>
<dbReference type="Gene3D" id="2.60.40.10">
    <property type="entry name" value="Immunoglobulins"/>
    <property type="match status" value="1"/>
</dbReference>
<comment type="caution">
    <text evidence="3">The sequence shown here is derived from an EMBL/GenBank/DDBJ whole genome shotgun (WGS) entry which is preliminary data.</text>
</comment>
<dbReference type="PROSITE" id="PS50194">
    <property type="entry name" value="FILAMIN_REPEAT"/>
    <property type="match status" value="1"/>
</dbReference>
<keyword evidence="4" id="KW-1185">Reference proteome</keyword>
<evidence type="ECO:0000313" key="4">
    <source>
        <dbReference type="Proteomes" id="UP001209878"/>
    </source>
</evidence>
<organism evidence="3 4">
    <name type="scientific">Ridgeia piscesae</name>
    <name type="common">Tubeworm</name>
    <dbReference type="NCBI Taxonomy" id="27915"/>
    <lineage>
        <taxon>Eukaryota</taxon>
        <taxon>Metazoa</taxon>
        <taxon>Spiralia</taxon>
        <taxon>Lophotrochozoa</taxon>
        <taxon>Annelida</taxon>
        <taxon>Polychaeta</taxon>
        <taxon>Sedentaria</taxon>
        <taxon>Canalipalpata</taxon>
        <taxon>Sabellida</taxon>
        <taxon>Siboglinidae</taxon>
        <taxon>Ridgeia</taxon>
    </lineage>
</organism>
<feature type="compositionally biased region" description="Polar residues" evidence="2">
    <location>
        <begin position="228"/>
        <end position="238"/>
    </location>
</feature>
<dbReference type="AlphaFoldDB" id="A0AAD9JNV3"/>
<dbReference type="SUPFAM" id="SSF81296">
    <property type="entry name" value="E set domains"/>
    <property type="match status" value="1"/>
</dbReference>
<dbReference type="InterPro" id="IPR013783">
    <property type="entry name" value="Ig-like_fold"/>
</dbReference>
<feature type="repeat" description="Filamin" evidence="1">
    <location>
        <begin position="36"/>
        <end position="108"/>
    </location>
</feature>
<feature type="region of interest" description="Disordered" evidence="2">
    <location>
        <begin position="198"/>
        <end position="278"/>
    </location>
</feature>
<dbReference type="Proteomes" id="UP001209878">
    <property type="component" value="Unassembled WGS sequence"/>
</dbReference>
<evidence type="ECO:0000256" key="2">
    <source>
        <dbReference type="SAM" id="MobiDB-lite"/>
    </source>
</evidence>
<dbReference type="InterPro" id="IPR014756">
    <property type="entry name" value="Ig_E-set"/>
</dbReference>
<feature type="non-terminal residue" evidence="3">
    <location>
        <position position="1"/>
    </location>
</feature>
<name>A0AAD9JNV3_RIDPI</name>
<feature type="region of interest" description="Disordered" evidence="2">
    <location>
        <begin position="127"/>
        <end position="160"/>
    </location>
</feature>
<feature type="compositionally biased region" description="Polar residues" evidence="2">
    <location>
        <begin position="148"/>
        <end position="160"/>
    </location>
</feature>
<dbReference type="InterPro" id="IPR017868">
    <property type="entry name" value="Filamin/ABP280_repeat-like"/>
</dbReference>
<evidence type="ECO:0000313" key="3">
    <source>
        <dbReference type="EMBL" id="KAK2156663.1"/>
    </source>
</evidence>